<keyword evidence="2" id="KW-0238">DNA-binding</keyword>
<dbReference type="PANTHER" id="PTHR30349:SF64">
    <property type="entry name" value="PROPHAGE INTEGRASE INTD-RELATED"/>
    <property type="match status" value="1"/>
</dbReference>
<feature type="domain" description="Tyr recombinase" evidence="4">
    <location>
        <begin position="111"/>
        <end position="322"/>
    </location>
</feature>
<name>A0A921FHI8_9LACO</name>
<dbReference type="SUPFAM" id="SSF56349">
    <property type="entry name" value="DNA breaking-rejoining enzymes"/>
    <property type="match status" value="1"/>
</dbReference>
<dbReference type="InterPro" id="IPR010998">
    <property type="entry name" value="Integrase_recombinase_N"/>
</dbReference>
<dbReference type="InterPro" id="IPR002104">
    <property type="entry name" value="Integrase_catalytic"/>
</dbReference>
<accession>A0A921FHI8</accession>
<dbReference type="EMBL" id="DYXB01000077">
    <property type="protein sequence ID" value="HJF10117.1"/>
    <property type="molecule type" value="Genomic_DNA"/>
</dbReference>
<dbReference type="Gene3D" id="1.10.443.10">
    <property type="entry name" value="Intergrase catalytic core"/>
    <property type="match status" value="1"/>
</dbReference>
<reference evidence="5" key="1">
    <citation type="journal article" date="2021" name="PeerJ">
        <title>Extensive microbial diversity within the chicken gut microbiome revealed by metagenomics and culture.</title>
        <authorList>
            <person name="Gilroy R."/>
            <person name="Ravi A."/>
            <person name="Getino M."/>
            <person name="Pursley I."/>
            <person name="Horton D.L."/>
            <person name="Alikhan N.F."/>
            <person name="Baker D."/>
            <person name="Gharbi K."/>
            <person name="Hall N."/>
            <person name="Watson M."/>
            <person name="Adriaenssens E.M."/>
            <person name="Foster-Nyarko E."/>
            <person name="Jarju S."/>
            <person name="Secka A."/>
            <person name="Antonio M."/>
            <person name="Oren A."/>
            <person name="Chaudhuri R.R."/>
            <person name="La Ragione R."/>
            <person name="Hildebrand F."/>
            <person name="Pallen M.J."/>
        </authorList>
    </citation>
    <scope>NUCLEOTIDE SEQUENCE</scope>
    <source>
        <strain evidence="5">CHK194-22301</strain>
    </source>
</reference>
<gene>
    <name evidence="5" type="ORF">K8V23_04915</name>
</gene>
<organism evidence="5 6">
    <name type="scientific">Lactobacillus crispatus</name>
    <dbReference type="NCBI Taxonomy" id="47770"/>
    <lineage>
        <taxon>Bacteria</taxon>
        <taxon>Bacillati</taxon>
        <taxon>Bacillota</taxon>
        <taxon>Bacilli</taxon>
        <taxon>Lactobacillales</taxon>
        <taxon>Lactobacillaceae</taxon>
        <taxon>Lactobacillus</taxon>
    </lineage>
</organism>
<dbReference type="PANTHER" id="PTHR30349">
    <property type="entry name" value="PHAGE INTEGRASE-RELATED"/>
    <property type="match status" value="1"/>
</dbReference>
<dbReference type="InterPro" id="IPR013762">
    <property type="entry name" value="Integrase-like_cat_sf"/>
</dbReference>
<keyword evidence="3" id="KW-0233">DNA recombination</keyword>
<dbReference type="PROSITE" id="PS51898">
    <property type="entry name" value="TYR_RECOMBINASE"/>
    <property type="match status" value="1"/>
</dbReference>
<comment type="similarity">
    <text evidence="1">Belongs to the 'phage' integrase family.</text>
</comment>
<sequence>MAKRHIKFYKYYKEWVETYKIGQVRDVTLNKYWLVARQIQKLAPELDLGDITRMDVQHLINRYGETHELPTVRDFLHHIEAPLRDAVYEGWIPKDPTYKINPTSQVEHKVTRAKWLEPDQIRKLERVLQESDRVAASMFDFDLRTGLRFAELLAITPKDIDQEHLTVYVNKSWNYKKRHMFFQPTKNKYSNRVIKVDWHAMREIEKYVSGCPSDEPIWVKALSNEVAIKHSENSRARIVEGEKYYRIYNSTLNQQLTRFCEKAEVPRISIHSLRHTHASMLISAGVSIQSVAKRLGHGNTETTQRTYIHLLDDLAMKDDNKMLTVLSTLGG</sequence>
<proteinExistence type="inferred from homology"/>
<evidence type="ECO:0000259" key="4">
    <source>
        <dbReference type="PROSITE" id="PS51898"/>
    </source>
</evidence>
<dbReference type="AlphaFoldDB" id="A0A921FHI8"/>
<dbReference type="GO" id="GO:0006310">
    <property type="term" value="P:DNA recombination"/>
    <property type="evidence" value="ECO:0007669"/>
    <property type="project" value="UniProtKB-KW"/>
</dbReference>
<dbReference type="Gene3D" id="1.10.150.130">
    <property type="match status" value="1"/>
</dbReference>
<reference evidence="5" key="2">
    <citation type="submission" date="2021-09" db="EMBL/GenBank/DDBJ databases">
        <authorList>
            <person name="Gilroy R."/>
        </authorList>
    </citation>
    <scope>NUCLEOTIDE SEQUENCE</scope>
    <source>
        <strain evidence="5">CHK194-22301</strain>
    </source>
</reference>
<dbReference type="GO" id="GO:0015074">
    <property type="term" value="P:DNA integration"/>
    <property type="evidence" value="ECO:0007669"/>
    <property type="project" value="InterPro"/>
</dbReference>
<dbReference type="Proteomes" id="UP000784793">
    <property type="component" value="Unassembled WGS sequence"/>
</dbReference>
<dbReference type="GO" id="GO:0003677">
    <property type="term" value="F:DNA binding"/>
    <property type="evidence" value="ECO:0007669"/>
    <property type="project" value="UniProtKB-KW"/>
</dbReference>
<dbReference type="InterPro" id="IPR050090">
    <property type="entry name" value="Tyrosine_recombinase_XerCD"/>
</dbReference>
<evidence type="ECO:0000256" key="2">
    <source>
        <dbReference type="ARBA" id="ARBA00023125"/>
    </source>
</evidence>
<comment type="caution">
    <text evidence="5">The sequence shown here is derived from an EMBL/GenBank/DDBJ whole genome shotgun (WGS) entry which is preliminary data.</text>
</comment>
<dbReference type="CDD" id="cd01189">
    <property type="entry name" value="INT_ICEBs1_C_like"/>
    <property type="match status" value="1"/>
</dbReference>
<dbReference type="Pfam" id="PF00589">
    <property type="entry name" value="Phage_integrase"/>
    <property type="match status" value="1"/>
</dbReference>
<evidence type="ECO:0000313" key="6">
    <source>
        <dbReference type="Proteomes" id="UP000784793"/>
    </source>
</evidence>
<evidence type="ECO:0000313" key="5">
    <source>
        <dbReference type="EMBL" id="HJF10117.1"/>
    </source>
</evidence>
<evidence type="ECO:0000256" key="1">
    <source>
        <dbReference type="ARBA" id="ARBA00008857"/>
    </source>
</evidence>
<protein>
    <submittedName>
        <fullName evidence="5">Site-specific integrase</fullName>
    </submittedName>
</protein>
<evidence type="ECO:0000256" key="3">
    <source>
        <dbReference type="ARBA" id="ARBA00023172"/>
    </source>
</evidence>
<dbReference type="InterPro" id="IPR011010">
    <property type="entry name" value="DNA_brk_join_enz"/>
</dbReference>